<feature type="domain" description="YABBY protein C-terminal" evidence="3">
    <location>
        <begin position="568"/>
        <end position="597"/>
    </location>
</feature>
<proteinExistence type="predicted"/>
<dbReference type="EMBL" id="JAGYWB010000012">
    <property type="protein sequence ID" value="KAI0501116.1"/>
    <property type="molecule type" value="Genomic_DNA"/>
</dbReference>
<dbReference type="Pfam" id="PF04690">
    <property type="entry name" value="YABBY"/>
    <property type="match status" value="1"/>
</dbReference>
<dbReference type="PANTHER" id="PTHR47481">
    <property type="match status" value="1"/>
</dbReference>
<feature type="transmembrane region" description="Helical" evidence="2">
    <location>
        <begin position="20"/>
        <end position="42"/>
    </location>
</feature>
<dbReference type="InterPro" id="IPR056775">
    <property type="entry name" value="YABBY_C"/>
</dbReference>
<accession>A0A8T3AX04</accession>
<dbReference type="OrthoDB" id="1912561at2759"/>
<feature type="compositionally biased region" description="Basic and acidic residues" evidence="1">
    <location>
        <begin position="633"/>
        <end position="644"/>
    </location>
</feature>
<keyword evidence="5" id="KW-1185">Reference proteome</keyword>
<dbReference type="SMR" id="A0A8T3AX04"/>
<sequence>MDRISLLKTMIPYSLRGIFLIKIFPLLYSPLIITPSILPYVLSLKNCADIWATLSHRLQASTRSRIIQLKNELYHLSKGEQSMSQYLLTIKSKIDTILAADSTIDPEDVILYTLNGLPKTYQAFKIAIRTNLQPINLDDLYTLLCSEEVNLAQETSKELQSLHLIENSLALVATRGCGHGRNNANCGCSYTRNTRPAAPSDRTRKQQNKSGGSYFKKEFLEWCPAIATESSTWIRRAPSNPVSFGIRAGKISSRQKPQQPIQEALEDIQREVTLLQQHLTRLEQRKAMGNGDSRNLAPTRIKHPIFVSRVPLKSSSSSIKSMFDGFEDSLLKSSSFPLYDEPMYDMYDNDIFIEVLDLDQPVYNEDASKVDIPLELVFLIIPNKTTNMLTVINRKIGLTKLDHDNHLDTFTHSDTKFLEAISVDTYMCIVDPFCVKYNSTREECHLKELLKMPNEFVSYSICHRLQLMCCGSCFKKEFLEWCPAIATESSTWIRRAPSDPVSFGIRAGKISPRQKPQQSIQEALEDIHREVTLLQQHLTRLEQRKAMGNGDSRNLAPTRIKHPIFVSREEIQRIKAAQPDIPHREAFSTAAKNWAKCDPRALFYSATGTSGVRRATAAIQQEKRSGVPVESLDVSKHGQLHRME</sequence>
<evidence type="ECO:0000256" key="2">
    <source>
        <dbReference type="SAM" id="Phobius"/>
    </source>
</evidence>
<feature type="region of interest" description="Disordered" evidence="1">
    <location>
        <begin position="621"/>
        <end position="644"/>
    </location>
</feature>
<protein>
    <recommendedName>
        <fullName evidence="3">YABBY protein C-terminal domain-containing protein</fullName>
    </recommendedName>
</protein>
<reference evidence="4" key="1">
    <citation type="journal article" date="2022" name="Front. Genet.">
        <title>Chromosome-Scale Assembly of the Dendrobium nobile Genome Provides Insights Into the Molecular Mechanism of the Biosynthesis of the Medicinal Active Ingredient of Dendrobium.</title>
        <authorList>
            <person name="Xu Q."/>
            <person name="Niu S.-C."/>
            <person name="Li K.-L."/>
            <person name="Zheng P.-J."/>
            <person name="Zhang X.-J."/>
            <person name="Jia Y."/>
            <person name="Liu Y."/>
            <person name="Niu Y.-X."/>
            <person name="Yu L.-H."/>
            <person name="Chen D.-F."/>
            <person name="Zhang G.-Q."/>
        </authorList>
    </citation>
    <scope>NUCLEOTIDE SEQUENCE</scope>
    <source>
        <tissue evidence="4">Leaf</tissue>
    </source>
</reference>
<evidence type="ECO:0000313" key="4">
    <source>
        <dbReference type="EMBL" id="KAI0501116.1"/>
    </source>
</evidence>
<organism evidence="4 5">
    <name type="scientific">Dendrobium nobile</name>
    <name type="common">Orchid</name>
    <dbReference type="NCBI Taxonomy" id="94219"/>
    <lineage>
        <taxon>Eukaryota</taxon>
        <taxon>Viridiplantae</taxon>
        <taxon>Streptophyta</taxon>
        <taxon>Embryophyta</taxon>
        <taxon>Tracheophyta</taxon>
        <taxon>Spermatophyta</taxon>
        <taxon>Magnoliopsida</taxon>
        <taxon>Liliopsida</taxon>
        <taxon>Asparagales</taxon>
        <taxon>Orchidaceae</taxon>
        <taxon>Epidendroideae</taxon>
        <taxon>Malaxideae</taxon>
        <taxon>Dendrobiinae</taxon>
        <taxon>Dendrobium</taxon>
    </lineage>
</organism>
<evidence type="ECO:0000313" key="5">
    <source>
        <dbReference type="Proteomes" id="UP000829196"/>
    </source>
</evidence>
<evidence type="ECO:0000256" key="1">
    <source>
        <dbReference type="SAM" id="MobiDB-lite"/>
    </source>
</evidence>
<comment type="caution">
    <text evidence="4">The sequence shown here is derived from an EMBL/GenBank/DDBJ whole genome shotgun (WGS) entry which is preliminary data.</text>
</comment>
<dbReference type="Pfam" id="PF14223">
    <property type="entry name" value="Retrotran_gag_2"/>
    <property type="match status" value="1"/>
</dbReference>
<keyword evidence="2" id="KW-0812">Transmembrane</keyword>
<gene>
    <name evidence="4" type="ORF">KFK09_016059</name>
</gene>
<keyword evidence="2" id="KW-0472">Membrane</keyword>
<name>A0A8T3AX04_DENNO</name>
<dbReference type="AlphaFoldDB" id="A0A8T3AX04"/>
<evidence type="ECO:0000259" key="3">
    <source>
        <dbReference type="Pfam" id="PF04690"/>
    </source>
</evidence>
<dbReference type="Proteomes" id="UP000829196">
    <property type="component" value="Unassembled WGS sequence"/>
</dbReference>
<dbReference type="PANTHER" id="PTHR47481:SF22">
    <property type="entry name" value="RETROTRANSPOSON GAG DOMAIN-CONTAINING PROTEIN"/>
    <property type="match status" value="1"/>
</dbReference>
<keyword evidence="2" id="KW-1133">Transmembrane helix</keyword>